<dbReference type="AlphaFoldDB" id="W7IGD5"/>
<evidence type="ECO:0000313" key="2">
    <source>
        <dbReference type="EMBL" id="EWC48245.1"/>
    </source>
</evidence>
<feature type="region of interest" description="Disordered" evidence="1">
    <location>
        <begin position="1"/>
        <end position="49"/>
    </location>
</feature>
<dbReference type="OrthoDB" id="5315820at2759"/>
<protein>
    <submittedName>
        <fullName evidence="2">Uncharacterized protein</fullName>
    </submittedName>
</protein>
<feature type="region of interest" description="Disordered" evidence="1">
    <location>
        <begin position="169"/>
        <end position="251"/>
    </location>
</feature>
<name>W7IGD5_9PEZI</name>
<dbReference type="Proteomes" id="UP000024837">
    <property type="component" value="Unassembled WGS sequence"/>
</dbReference>
<sequence>MATTLLNIPPSTPSNNDTGSDPGTPASGISTLSTTAIKDGHEGHHPRVSLDVAAERVARLGGIGTAIYSASEQTPTRDYFEQPGVPHTPGTTSVISSLADEHGSLEGETSGPNSTQAKRETMANILARRNLEQQQQQQALSSSSIYTNAGPTSNHVSVVSTIGPAVSPVPRASNAPDGAAMYNHNSSRSTDSPASTQTTPSIAEARADAKMIDGMTYDEGDTTGEGVGRRDTIRPGQIPPGLNLDGDDSVN</sequence>
<keyword evidence="3" id="KW-1185">Reference proteome</keyword>
<feature type="compositionally biased region" description="Polar residues" evidence="1">
    <location>
        <begin position="183"/>
        <end position="201"/>
    </location>
</feature>
<feature type="compositionally biased region" description="Polar residues" evidence="1">
    <location>
        <begin position="13"/>
        <end position="36"/>
    </location>
</feature>
<dbReference type="EMBL" id="KI966401">
    <property type="protein sequence ID" value="EWC48245.1"/>
    <property type="molecule type" value="Genomic_DNA"/>
</dbReference>
<gene>
    <name evidence="2" type="ORF">DRE_02349</name>
</gene>
<dbReference type="HOGENOM" id="CLU_1098274_0_0_1"/>
<accession>W7IGD5</accession>
<reference evidence="2 3" key="1">
    <citation type="submission" date="2013-05" db="EMBL/GenBank/DDBJ databases">
        <title>Drechslerella stenobrocha genome reveals carnivorous origination and mechanical trapping mechanism of predatory fungi.</title>
        <authorList>
            <person name="Liu X."/>
            <person name="Zhang W."/>
            <person name="Liu K."/>
        </authorList>
    </citation>
    <scope>NUCLEOTIDE SEQUENCE [LARGE SCALE GENOMIC DNA]</scope>
    <source>
        <strain evidence="2 3">248</strain>
    </source>
</reference>
<proteinExistence type="predicted"/>
<organism evidence="2 3">
    <name type="scientific">Drechslerella stenobrocha 248</name>
    <dbReference type="NCBI Taxonomy" id="1043628"/>
    <lineage>
        <taxon>Eukaryota</taxon>
        <taxon>Fungi</taxon>
        <taxon>Dikarya</taxon>
        <taxon>Ascomycota</taxon>
        <taxon>Pezizomycotina</taxon>
        <taxon>Orbiliomycetes</taxon>
        <taxon>Orbiliales</taxon>
        <taxon>Orbiliaceae</taxon>
        <taxon>Drechslerella</taxon>
    </lineage>
</organism>
<evidence type="ECO:0000313" key="3">
    <source>
        <dbReference type="Proteomes" id="UP000024837"/>
    </source>
</evidence>
<evidence type="ECO:0000256" key="1">
    <source>
        <dbReference type="SAM" id="MobiDB-lite"/>
    </source>
</evidence>